<evidence type="ECO:0000313" key="2">
    <source>
        <dbReference type="Proteomes" id="UP001557470"/>
    </source>
</evidence>
<reference evidence="1 2" key="1">
    <citation type="submission" date="2024-06" db="EMBL/GenBank/DDBJ databases">
        <authorList>
            <person name="Pan Q."/>
            <person name="Wen M."/>
            <person name="Jouanno E."/>
            <person name="Zahm M."/>
            <person name="Klopp C."/>
            <person name="Cabau C."/>
            <person name="Louis A."/>
            <person name="Berthelot C."/>
            <person name="Parey E."/>
            <person name="Roest Crollius H."/>
            <person name="Montfort J."/>
            <person name="Robinson-Rechavi M."/>
            <person name="Bouchez O."/>
            <person name="Lampietro C."/>
            <person name="Lopez Roques C."/>
            <person name="Donnadieu C."/>
            <person name="Postlethwait J."/>
            <person name="Bobe J."/>
            <person name="Verreycken H."/>
            <person name="Guiguen Y."/>
        </authorList>
    </citation>
    <scope>NUCLEOTIDE SEQUENCE [LARGE SCALE GENOMIC DNA]</scope>
    <source>
        <strain evidence="1">Up_M1</strain>
        <tissue evidence="1">Testis</tissue>
    </source>
</reference>
<comment type="caution">
    <text evidence="1">The sequence shown here is derived from an EMBL/GenBank/DDBJ whole genome shotgun (WGS) entry which is preliminary data.</text>
</comment>
<evidence type="ECO:0000313" key="1">
    <source>
        <dbReference type="EMBL" id="KAL0967857.1"/>
    </source>
</evidence>
<keyword evidence="2" id="KW-1185">Reference proteome</keyword>
<dbReference type="AlphaFoldDB" id="A0ABD0WUB1"/>
<protein>
    <recommendedName>
        <fullName evidence="3">Hydrocephalus-inducing protein homolog</fullName>
    </recommendedName>
</protein>
<name>A0ABD0WUB1_UMBPY</name>
<gene>
    <name evidence="1" type="ORF">UPYG_G00258430</name>
</gene>
<dbReference type="InterPro" id="IPR033305">
    <property type="entry name" value="Hydin-like"/>
</dbReference>
<sequence length="536" mass="59492">MEVPFQVTFAPVDLSQDLRCDDLSCTIEGSKPIKLTLAGSCVIPLVNKEVVNFVCQVRSEHIQTLSLSNHTNQRWSLKPVIEGQHWSGPSSFIIDPHQQNKAYEIKYKPMVMTTDGKKHVGSVFFSFPNGTCMLYTLHGTAEAPKAEATISHEMPCKIHYTEMVPVQNWLPKPQRFRALLEIIKPEKSDITVSLKGLEYLDVPALDKKDYKVSFFAYKEGQYNTKVTFRNESSGEFLFYLLNFKATAPGVISTIDMVTPVRQTAYASVWVDNPLSVSAAFSVECRNPDISVPPQLSVLPLSKAALSFEYQPLRVGESTARLTVQNGDLGFYHYELLLKALPAPHEKPLHFCAPLGSGQYISAKFRNYSRVKAEYACKTDSPDFIVEKSIIASAGYQPGTDINLEVYFEPCQLGEVRGMLNVSSVIGGEYMFPLFGCCTPPKAQGPFLIRAGANVSIPFKNVFLQTTAFSFLVDNPAFTVKGVENIKPKKTHNILVMFEGPPSSSKGPCNGKLTISSPRCEGHGQSISWVFYLKGYS</sequence>
<organism evidence="1 2">
    <name type="scientific">Umbra pygmaea</name>
    <name type="common">Eastern mudminnow</name>
    <dbReference type="NCBI Taxonomy" id="75934"/>
    <lineage>
        <taxon>Eukaryota</taxon>
        <taxon>Metazoa</taxon>
        <taxon>Chordata</taxon>
        <taxon>Craniata</taxon>
        <taxon>Vertebrata</taxon>
        <taxon>Euteleostomi</taxon>
        <taxon>Actinopterygii</taxon>
        <taxon>Neopterygii</taxon>
        <taxon>Teleostei</taxon>
        <taxon>Protacanthopterygii</taxon>
        <taxon>Esociformes</taxon>
        <taxon>Umbridae</taxon>
        <taxon>Umbra</taxon>
    </lineage>
</organism>
<dbReference type="PANTHER" id="PTHR23053">
    <property type="entry name" value="DLEC1 DELETED IN LUNG AND ESOPHAGEAL CANCER 1"/>
    <property type="match status" value="1"/>
</dbReference>
<dbReference type="EMBL" id="JAGEUA010000008">
    <property type="protein sequence ID" value="KAL0967857.1"/>
    <property type="molecule type" value="Genomic_DNA"/>
</dbReference>
<evidence type="ECO:0008006" key="3">
    <source>
        <dbReference type="Google" id="ProtNLM"/>
    </source>
</evidence>
<proteinExistence type="predicted"/>
<dbReference type="Proteomes" id="UP001557470">
    <property type="component" value="Unassembled WGS sequence"/>
</dbReference>
<accession>A0ABD0WUB1</accession>
<dbReference type="PANTHER" id="PTHR23053:SF0">
    <property type="entry name" value="HYDROCEPHALUS-INDUCING PROTEIN HOMOLOG"/>
    <property type="match status" value="1"/>
</dbReference>